<proteinExistence type="predicted"/>
<dbReference type="PANTHER" id="PTHR23257">
    <property type="entry name" value="SERINE-THREONINE PROTEIN KINASE"/>
    <property type="match status" value="1"/>
</dbReference>
<dbReference type="InterPro" id="IPR050167">
    <property type="entry name" value="Ser_Thr_protein_kinase"/>
</dbReference>
<dbReference type="CDD" id="cd00180">
    <property type="entry name" value="PKc"/>
    <property type="match status" value="1"/>
</dbReference>
<evidence type="ECO:0000313" key="4">
    <source>
        <dbReference type="EMBL" id="EUC28164.1"/>
    </source>
</evidence>
<keyword evidence="5" id="KW-1185">Reference proteome</keyword>
<dbReference type="GO" id="GO:0005524">
    <property type="term" value="F:ATP binding"/>
    <property type="evidence" value="ECO:0007669"/>
    <property type="project" value="InterPro"/>
</dbReference>
<dbReference type="InterPro" id="IPR036770">
    <property type="entry name" value="Ankyrin_rpt-contain_sf"/>
</dbReference>
<dbReference type="EMBL" id="KI964837">
    <property type="protein sequence ID" value="EUC28164.1"/>
    <property type="molecule type" value="Genomic_DNA"/>
</dbReference>
<feature type="repeat" description="ANK" evidence="1">
    <location>
        <begin position="779"/>
        <end position="814"/>
    </location>
</feature>
<dbReference type="PROSITE" id="PS50297">
    <property type="entry name" value="ANK_REP_REGION"/>
    <property type="match status" value="1"/>
</dbReference>
<dbReference type="Gene3D" id="1.10.510.10">
    <property type="entry name" value="Transferase(Phosphotransferase) domain 1"/>
    <property type="match status" value="1"/>
</dbReference>
<dbReference type="Gene3D" id="1.25.40.20">
    <property type="entry name" value="Ankyrin repeat-containing domain"/>
    <property type="match status" value="2"/>
</dbReference>
<accession>W6XZL8</accession>
<dbReference type="Pfam" id="PF00069">
    <property type="entry name" value="Pkinase"/>
    <property type="match status" value="1"/>
</dbReference>
<dbReference type="STRING" id="930089.W6XZL8"/>
<dbReference type="Pfam" id="PF12796">
    <property type="entry name" value="Ank_2"/>
    <property type="match status" value="1"/>
</dbReference>
<dbReference type="SUPFAM" id="SSF56112">
    <property type="entry name" value="Protein kinase-like (PK-like)"/>
    <property type="match status" value="1"/>
</dbReference>
<feature type="region of interest" description="Disordered" evidence="2">
    <location>
        <begin position="292"/>
        <end position="313"/>
    </location>
</feature>
<dbReference type="Pfam" id="PF00023">
    <property type="entry name" value="Ank"/>
    <property type="match status" value="1"/>
</dbReference>
<dbReference type="PANTHER" id="PTHR23257:SF706">
    <property type="entry name" value="PROTO-ONCOGENE SERINE_THREONINE-PROTEIN KINASE MOS"/>
    <property type="match status" value="1"/>
</dbReference>
<feature type="repeat" description="ANK" evidence="1">
    <location>
        <begin position="1193"/>
        <end position="1215"/>
    </location>
</feature>
<dbReference type="InterPro" id="IPR011009">
    <property type="entry name" value="Kinase-like_dom_sf"/>
</dbReference>
<dbReference type="Proteomes" id="UP000053841">
    <property type="component" value="Unassembled WGS sequence"/>
</dbReference>
<dbReference type="GO" id="GO:0005737">
    <property type="term" value="C:cytoplasm"/>
    <property type="evidence" value="ECO:0007669"/>
    <property type="project" value="TreeGrafter"/>
</dbReference>
<feature type="region of interest" description="Disordered" evidence="2">
    <location>
        <begin position="352"/>
        <end position="377"/>
    </location>
</feature>
<dbReference type="InterPro" id="IPR000719">
    <property type="entry name" value="Prot_kinase_dom"/>
</dbReference>
<evidence type="ECO:0000256" key="1">
    <source>
        <dbReference type="PROSITE-ProRule" id="PRU00023"/>
    </source>
</evidence>
<dbReference type="SMART" id="SM00248">
    <property type="entry name" value="ANK"/>
    <property type="match status" value="5"/>
</dbReference>
<feature type="compositionally biased region" description="Acidic residues" evidence="2">
    <location>
        <begin position="363"/>
        <end position="375"/>
    </location>
</feature>
<dbReference type="InterPro" id="IPR002110">
    <property type="entry name" value="Ankyrin_rpt"/>
</dbReference>
<evidence type="ECO:0000259" key="3">
    <source>
        <dbReference type="PROSITE" id="PS50011"/>
    </source>
</evidence>
<dbReference type="GO" id="GO:0007165">
    <property type="term" value="P:signal transduction"/>
    <property type="evidence" value="ECO:0007669"/>
    <property type="project" value="TreeGrafter"/>
</dbReference>
<dbReference type="SUPFAM" id="SSF48403">
    <property type="entry name" value="Ankyrin repeat"/>
    <property type="match status" value="1"/>
</dbReference>
<gene>
    <name evidence="4" type="ORF">COCCADRAFT_30517</name>
</gene>
<organism evidence="4 5">
    <name type="scientific">Cochliobolus carbonum (strain 26-R-13)</name>
    <name type="common">Maize leaf spot fungus</name>
    <name type="synonym">Bipolaris zeicola</name>
    <dbReference type="NCBI Taxonomy" id="930089"/>
    <lineage>
        <taxon>Eukaryota</taxon>
        <taxon>Fungi</taxon>
        <taxon>Dikarya</taxon>
        <taxon>Ascomycota</taxon>
        <taxon>Pezizomycotina</taxon>
        <taxon>Dothideomycetes</taxon>
        <taxon>Pleosporomycetidae</taxon>
        <taxon>Pleosporales</taxon>
        <taxon>Pleosporineae</taxon>
        <taxon>Pleosporaceae</taxon>
        <taxon>Bipolaris</taxon>
    </lineage>
</organism>
<dbReference type="InterPro" id="IPR008271">
    <property type="entry name" value="Ser/Thr_kinase_AS"/>
</dbReference>
<sequence length="1420" mass="160378">MAAENAATNVGFHQRDHDILSLLSIFTRSYRTLTVGLLLVGVLIHDQSFELPPPINQGAYFEVYSIPFRSLTRSYFSLSASEVPGGALPELVAVKCPKIMGELRDKRNQKLWSSMAMELQILRHQHIQEHENIVSVLGVCWRSIRDQIMPAFVMELAHTNLEAMMQSEGFTIDKMSTRKAFGLAIDVCAGVSALHEVGIIHGDIKPANVLIFKHPELKFVAKISDFGSSLLKTDIKEPIRLPFSSGIWQAPECKKVLDGENLISADTFSLALLVSYILSRGYTMAIFEGHGSDASSEHPGQSGPSDWHELSEPSEDDIQGIYDKSAQYTYHTLSWFLRSVIEAEESKRYGLAATKHPNGMTDDPGEHEEAEDATDETSHIKPIARIARAVGETVTPHLFQPSLRPRSNILHLNLRICLSWILSRDMLNPLNYSDPATMTHFIQATDLNPQEREILGNPAIQRPTEDDKARAWSFAQTAEYLDRSFYAIAQKQNLPQLDEITQPESAHRISEILKTWKKHELPKPEEMYSIRDAGAVLEADTSLGTLKILPTPVLNQIVVEMTAVAHDEREDKLRRAEAAWQCSVLQLRLRKMEKSKHDELNSILRLMLLAARLGHTVAGGMVGWLCAVFELDLSISLEEEKQWLYSAICMGNSTARRRLSSLDIEECQRAVSHLRSQYVGIGLAAPRNYYDSDWVDDDSFFRFIEDSPSSLGSIFQLAATGGRYELVHRIVTSKAQDMNINELFRGNESALLKACRSGFAEIALLLLENGADPTLANDEGVTPLHFLSSFDEEHIPKITDELIKTGADREARSHQGWRYRQGIDSTYGAVEGTPLTWAVAAGNETATQALMDVGADPFDLNGREIEYDDAWTNNVHVFPVWQACINCQYRLLEILLEAPKDYSENLNSVYRKFGSQGLKEPFAILGWLVTDGNSSTFNRILIHGSDYEQAFQRTFEILIRHGANPLDINGKGQSVIVSALEQSQPYILDYLMTWQDGELQPDSSQWIRCLWTACSLQDEVAFQSLVSRSKADKISSQQWDGFFAGLHALPEDTEYLKHLDHYRRSEANFHNHFESALFAGKYTLARWIYETGKCDLTRMTDGKTILGRLIVSSKAYSNSSHHIDFFLDMVDTDTVYYGVFELDGSKMSALHAAAFMVKYRPGSSRSTSALQSIVRRKYEPAYLNLIISEGGYKGNTALHLAVRTCNEDSVRYLLDEEGESLDLSILDHEGNSLIDLTSFLLKNQAPQMEAWEMPEEERKEADLRHFQSSILILHMLYSTRRARPRRILASVTRIEVDVLFVILYEQEEFKMMKVQCSVFNGLSPTQIMRLGAMYSIQVRWDLTLIWPQIVERGPELPLNSSFFLFRATEMSEEEFDSVSSNGNVICREQYQSNPSGEHSDMVLAMQNLMLEMMEQSRKPS</sequence>
<keyword evidence="1" id="KW-0040">ANK repeat</keyword>
<dbReference type="PROSITE" id="PS50011">
    <property type="entry name" value="PROTEIN_KINASE_DOM"/>
    <property type="match status" value="1"/>
</dbReference>
<name>W6XZL8_COCC2</name>
<dbReference type="RefSeq" id="XP_007717532.1">
    <property type="nucleotide sequence ID" value="XM_007719342.1"/>
</dbReference>
<dbReference type="HOGENOM" id="CLU_006477_0_0_1"/>
<dbReference type="GO" id="GO:0004672">
    <property type="term" value="F:protein kinase activity"/>
    <property type="evidence" value="ECO:0007669"/>
    <property type="project" value="InterPro"/>
</dbReference>
<reference evidence="4 5" key="1">
    <citation type="journal article" date="2013" name="PLoS Genet.">
        <title>Comparative genome structure, secondary metabolite, and effector coding capacity across Cochliobolus pathogens.</title>
        <authorList>
            <person name="Condon B.J."/>
            <person name="Leng Y."/>
            <person name="Wu D."/>
            <person name="Bushley K.E."/>
            <person name="Ohm R.A."/>
            <person name="Otillar R."/>
            <person name="Martin J."/>
            <person name="Schackwitz W."/>
            <person name="Grimwood J."/>
            <person name="MohdZainudin N."/>
            <person name="Xue C."/>
            <person name="Wang R."/>
            <person name="Manning V.A."/>
            <person name="Dhillon B."/>
            <person name="Tu Z.J."/>
            <person name="Steffenson B.J."/>
            <person name="Salamov A."/>
            <person name="Sun H."/>
            <person name="Lowry S."/>
            <person name="LaButti K."/>
            <person name="Han J."/>
            <person name="Copeland A."/>
            <person name="Lindquist E."/>
            <person name="Barry K."/>
            <person name="Schmutz J."/>
            <person name="Baker S.E."/>
            <person name="Ciuffetti L.M."/>
            <person name="Grigoriev I.V."/>
            <person name="Zhong S."/>
            <person name="Turgeon B.G."/>
        </authorList>
    </citation>
    <scope>NUCLEOTIDE SEQUENCE [LARGE SCALE GENOMIC DNA]</scope>
    <source>
        <strain evidence="4 5">26-R-13</strain>
    </source>
</reference>
<dbReference type="eggNOG" id="KOG0199">
    <property type="taxonomic scope" value="Eukaryota"/>
</dbReference>
<evidence type="ECO:0000313" key="5">
    <source>
        <dbReference type="Proteomes" id="UP000053841"/>
    </source>
</evidence>
<dbReference type="PROSITE" id="PS50088">
    <property type="entry name" value="ANK_REPEAT"/>
    <property type="match status" value="3"/>
</dbReference>
<protein>
    <recommendedName>
        <fullName evidence="3">Protein kinase domain-containing protein</fullName>
    </recommendedName>
</protein>
<dbReference type="PROSITE" id="PS00108">
    <property type="entry name" value="PROTEIN_KINASE_ST"/>
    <property type="match status" value="1"/>
</dbReference>
<evidence type="ECO:0000256" key="2">
    <source>
        <dbReference type="SAM" id="MobiDB-lite"/>
    </source>
</evidence>
<dbReference type="GeneID" id="19146767"/>
<dbReference type="OrthoDB" id="3918771at2759"/>
<feature type="domain" description="Protein kinase" evidence="3">
    <location>
        <begin position="49"/>
        <end position="359"/>
    </location>
</feature>
<dbReference type="SMART" id="SM00220">
    <property type="entry name" value="S_TKc"/>
    <property type="match status" value="1"/>
</dbReference>
<dbReference type="KEGG" id="bze:COCCADRAFT_30517"/>
<feature type="repeat" description="ANK" evidence="1">
    <location>
        <begin position="746"/>
        <end position="778"/>
    </location>
</feature>